<dbReference type="PROSITE" id="PS51257">
    <property type="entry name" value="PROKAR_LIPOPROTEIN"/>
    <property type="match status" value="1"/>
</dbReference>
<dbReference type="HOGENOM" id="CLU_113723_0_0_6"/>
<feature type="chain" id="PRO_5003279609" evidence="1">
    <location>
        <begin position="18"/>
        <end position="176"/>
    </location>
</feature>
<feature type="signal peptide" evidence="1">
    <location>
        <begin position="1"/>
        <end position="17"/>
    </location>
</feature>
<evidence type="ECO:0000313" key="3">
    <source>
        <dbReference type="Proteomes" id="UP000001062"/>
    </source>
</evidence>
<dbReference type="Pfam" id="PF12915">
    <property type="entry name" value="DUF3833"/>
    <property type="match status" value="1"/>
</dbReference>
<dbReference type="STRING" id="717774.Marme_0481"/>
<dbReference type="AlphaFoldDB" id="F2JZJ4"/>
<dbReference type="InterPro" id="IPR024409">
    <property type="entry name" value="DUF3833"/>
</dbReference>
<keyword evidence="1" id="KW-0732">Signal</keyword>
<dbReference type="Proteomes" id="UP000001062">
    <property type="component" value="Chromosome"/>
</dbReference>
<dbReference type="eggNOG" id="ENOG5031DNS">
    <property type="taxonomic scope" value="Bacteria"/>
</dbReference>
<dbReference type="PATRIC" id="fig|717774.3.peg.494"/>
<organism evidence="2 3">
    <name type="scientific">Marinomonas mediterranea (strain ATCC 700492 / JCM 21426 / NBRC 103028 / MMB-1)</name>
    <dbReference type="NCBI Taxonomy" id="717774"/>
    <lineage>
        <taxon>Bacteria</taxon>
        <taxon>Pseudomonadati</taxon>
        <taxon>Pseudomonadota</taxon>
        <taxon>Gammaproteobacteria</taxon>
        <taxon>Oceanospirillales</taxon>
        <taxon>Oceanospirillaceae</taxon>
        <taxon>Marinomonas</taxon>
    </lineage>
</organism>
<proteinExistence type="predicted"/>
<evidence type="ECO:0000313" key="2">
    <source>
        <dbReference type="EMBL" id="ADZ89777.1"/>
    </source>
</evidence>
<accession>F2JZJ4</accession>
<gene>
    <name evidence="2" type="ordered locus">Marme_0481</name>
</gene>
<dbReference type="EMBL" id="CP002583">
    <property type="protein sequence ID" value="ADZ89777.1"/>
    <property type="molecule type" value="Genomic_DNA"/>
</dbReference>
<protein>
    <submittedName>
        <fullName evidence="2">Putative lipoprotein</fullName>
    </submittedName>
</protein>
<sequence precursor="true">MKAILITLFALVLSACSSPNIELYKSNKPEFILSEFFNGELSAHGVLKNRSGEVIRYFNARLKGSWVEGKGTLEEWFVFDDGEEHQRVWKLVPNDRGSYDATANDVNGTAEAKFAGNALFMKYELQVPYDGDIISVMVDDRMYLVDKNVVINESVMSKFGVDVGYITLTIVKKSQD</sequence>
<reference evidence="2 3" key="1">
    <citation type="journal article" date="2012" name="Stand. Genomic Sci.">
        <title>Complete genome sequence of the melanogenic marine bacterium Marinomonas mediterranea type strain (MMB-1(T)).</title>
        <authorList>
            <person name="Lucas-Elio P."/>
            <person name="Goodwin L."/>
            <person name="Woyke T."/>
            <person name="Pitluck S."/>
            <person name="Nolan M."/>
            <person name="Kyrpides N.C."/>
            <person name="Detter J.C."/>
            <person name="Copeland A."/>
            <person name="Teshima H."/>
            <person name="Bruce D."/>
            <person name="Detter C."/>
            <person name="Tapia R."/>
            <person name="Han S."/>
            <person name="Land M.L."/>
            <person name="Ivanova N."/>
            <person name="Mikhailova N."/>
            <person name="Johnston A.W."/>
            <person name="Sanchez-Amat A."/>
        </authorList>
    </citation>
    <scope>NUCLEOTIDE SEQUENCE [LARGE SCALE GENOMIC DNA]</scope>
    <source>
        <strain evidence="3">ATCC 700492 / JCM 21426 / NBRC 103028 / MMB-1</strain>
    </source>
</reference>
<dbReference type="KEGG" id="mme:Marme_0481"/>
<name>F2JZJ4_MARM1</name>
<dbReference type="RefSeq" id="WP_013659683.1">
    <property type="nucleotide sequence ID" value="NC_015276.1"/>
</dbReference>
<dbReference type="OrthoDB" id="5296954at2"/>
<evidence type="ECO:0000256" key="1">
    <source>
        <dbReference type="SAM" id="SignalP"/>
    </source>
</evidence>
<keyword evidence="2" id="KW-0449">Lipoprotein</keyword>
<keyword evidence="3" id="KW-1185">Reference proteome</keyword>